<dbReference type="Pfam" id="PF01987">
    <property type="entry name" value="AIM24"/>
    <property type="match status" value="1"/>
</dbReference>
<dbReference type="PANTHER" id="PTHR43657">
    <property type="entry name" value="TRYPTOPHAN RNA-BINDING ATTENUATOR PROTEIN-LIKE PROTEIN"/>
    <property type="match status" value="1"/>
</dbReference>
<comment type="caution">
    <text evidence="1">The sequence shown here is derived from an EMBL/GenBank/DDBJ whole genome shotgun (WGS) entry which is preliminary data.</text>
</comment>
<dbReference type="NCBIfam" id="TIGR00266">
    <property type="entry name" value="TIGR00266 family protein"/>
    <property type="match status" value="1"/>
</dbReference>
<keyword evidence="2" id="KW-1185">Reference proteome</keyword>
<dbReference type="PANTHER" id="PTHR43657:SF1">
    <property type="entry name" value="ALTERED INHERITANCE OF MITOCHONDRIA PROTEIN 24, MITOCHONDRIAL"/>
    <property type="match status" value="1"/>
</dbReference>
<dbReference type="InterPro" id="IPR002838">
    <property type="entry name" value="AIM24"/>
</dbReference>
<dbReference type="RefSeq" id="WP_332867728.1">
    <property type="nucleotide sequence ID" value="NZ_JBAFSM010000084.1"/>
</dbReference>
<protein>
    <submittedName>
        <fullName evidence="1">TIGR00266 family protein</fullName>
    </submittedName>
</protein>
<evidence type="ECO:0000313" key="1">
    <source>
        <dbReference type="EMBL" id="MEG3440259.1"/>
    </source>
</evidence>
<name>A0AAW9R1X7_9CHRO</name>
<dbReference type="EMBL" id="JBAFSM010000084">
    <property type="protein sequence ID" value="MEG3440259.1"/>
    <property type="molecule type" value="Genomic_DNA"/>
</dbReference>
<accession>A0AAW9R1X7</accession>
<sequence length="234" mass="24741">MQIELMYQHAYTLGRVRLTGGEKVRVEAASMVGMSSGMTLETTATGGFLKSLGRAFLGGENFFQNVYTAPDQGGEVLVAPSLPGDLTTLDITEPMLVQSGAYVASDLGIELDSKWGGSKSFFGTGGGLFMLRARGQGQMVVSSYGAIHEITLEAGQSYTLDTGHLVALPESMSFKIRSIGGIKTFLFSGEGFVADLTGPGKFLVQTRSQDQFLSWLIPKLPHSVSSSSSSSSSG</sequence>
<dbReference type="InterPro" id="IPR016031">
    <property type="entry name" value="Trp_RNA-bd_attenuator-like_dom"/>
</dbReference>
<proteinExistence type="predicted"/>
<dbReference type="SUPFAM" id="SSF51219">
    <property type="entry name" value="TRAP-like"/>
    <property type="match status" value="1"/>
</dbReference>
<evidence type="ECO:0000313" key="2">
    <source>
        <dbReference type="Proteomes" id="UP001328733"/>
    </source>
</evidence>
<dbReference type="Proteomes" id="UP001328733">
    <property type="component" value="Unassembled WGS sequence"/>
</dbReference>
<reference evidence="1 2" key="1">
    <citation type="submission" date="2024-01" db="EMBL/GenBank/DDBJ databases">
        <title>Genomic insights into the taxonomy and metabolism of the cyanobacterium Pannus brasiliensis CCIBt3594.</title>
        <authorList>
            <person name="Machado M."/>
            <person name="Botero N.B."/>
            <person name="Andreote A.P.D."/>
            <person name="Feitosa A.M.T."/>
            <person name="Popin R."/>
            <person name="Sivonen K."/>
            <person name="Fiore M.F."/>
        </authorList>
    </citation>
    <scope>NUCLEOTIDE SEQUENCE [LARGE SCALE GENOMIC DNA]</scope>
    <source>
        <strain evidence="1 2">CCIBt3594</strain>
    </source>
</reference>
<dbReference type="Gene3D" id="3.60.160.10">
    <property type="entry name" value="Mitochondrial biogenesis AIM24"/>
    <property type="match status" value="1"/>
</dbReference>
<dbReference type="InterPro" id="IPR036983">
    <property type="entry name" value="AIM24_sf"/>
</dbReference>
<dbReference type="AlphaFoldDB" id="A0AAW9R1X7"/>
<organism evidence="1 2">
    <name type="scientific">Pannus brasiliensis CCIBt3594</name>
    <dbReference type="NCBI Taxonomy" id="1427578"/>
    <lineage>
        <taxon>Bacteria</taxon>
        <taxon>Bacillati</taxon>
        <taxon>Cyanobacteriota</taxon>
        <taxon>Cyanophyceae</taxon>
        <taxon>Oscillatoriophycideae</taxon>
        <taxon>Chroococcales</taxon>
        <taxon>Microcystaceae</taxon>
        <taxon>Pannus</taxon>
    </lineage>
</organism>
<gene>
    <name evidence="1" type="ORF">V0288_24240</name>
</gene>